<keyword evidence="2" id="KW-1185">Reference proteome</keyword>
<name>A0ACC3A0X3_9EURO</name>
<evidence type="ECO:0000313" key="2">
    <source>
        <dbReference type="Proteomes" id="UP001172386"/>
    </source>
</evidence>
<organism evidence="1 2">
    <name type="scientific">Neophaeococcomyces mojaviensis</name>
    <dbReference type="NCBI Taxonomy" id="3383035"/>
    <lineage>
        <taxon>Eukaryota</taxon>
        <taxon>Fungi</taxon>
        <taxon>Dikarya</taxon>
        <taxon>Ascomycota</taxon>
        <taxon>Pezizomycotina</taxon>
        <taxon>Eurotiomycetes</taxon>
        <taxon>Chaetothyriomycetidae</taxon>
        <taxon>Chaetothyriales</taxon>
        <taxon>Chaetothyriales incertae sedis</taxon>
        <taxon>Neophaeococcomyces</taxon>
    </lineage>
</organism>
<accession>A0ACC3A0X3</accession>
<protein>
    <submittedName>
        <fullName evidence="1">Uncharacterized protein</fullName>
    </submittedName>
</protein>
<proteinExistence type="predicted"/>
<gene>
    <name evidence="1" type="ORF">H2198_007357</name>
</gene>
<comment type="caution">
    <text evidence="1">The sequence shown here is derived from an EMBL/GenBank/DDBJ whole genome shotgun (WGS) entry which is preliminary data.</text>
</comment>
<dbReference type="EMBL" id="JAPDRQ010000153">
    <property type="protein sequence ID" value="KAJ9653461.1"/>
    <property type="molecule type" value="Genomic_DNA"/>
</dbReference>
<dbReference type="Proteomes" id="UP001172386">
    <property type="component" value="Unassembled WGS sequence"/>
</dbReference>
<reference evidence="1" key="1">
    <citation type="submission" date="2022-10" db="EMBL/GenBank/DDBJ databases">
        <title>Culturing micro-colonial fungi from biological soil crusts in the Mojave desert and describing Neophaeococcomyces mojavensis, and introducing the new genera and species Taxawa tesnikishii.</title>
        <authorList>
            <person name="Kurbessoian T."/>
            <person name="Stajich J.E."/>
        </authorList>
    </citation>
    <scope>NUCLEOTIDE SEQUENCE</scope>
    <source>
        <strain evidence="1">JES_112</strain>
    </source>
</reference>
<sequence>MTVGHKRSAIVTGSSRGIGEAIVRRLAKEGYHVCINDVAANKEGVDKLAAELNKEHGDGKAIGVVADVTKSAEVEALIKESVEKLGPLTVMVANAGIAQVQSALEISDEDVQKMFNVNIVGVWNCYTRAAKQMIAQGPVAEGTTGYKLLGCASIVAFKPFPLLSHYSASKWAVRGMTQVFAMEMAKHKIQVNAYAPGIVGTAMWELIDEKLGEIEGRPRGETVKKYSSELTAMGRVSTPDDVARVVGGFLCGSDSDFVTGQTIVVDGGIIFT</sequence>
<evidence type="ECO:0000313" key="1">
    <source>
        <dbReference type="EMBL" id="KAJ9653461.1"/>
    </source>
</evidence>